<keyword evidence="1" id="KW-1133">Transmembrane helix</keyword>
<keyword evidence="3" id="KW-1185">Reference proteome</keyword>
<evidence type="ECO:0000313" key="3">
    <source>
        <dbReference type="Proteomes" id="UP001157355"/>
    </source>
</evidence>
<reference evidence="2 3" key="1">
    <citation type="journal article" date="2014" name="Int. J. Syst. Evol. Microbiol.">
        <title>Complete genome sequence of Corynebacterium casei LMG S-19264T (=DSM 44701T), isolated from a smear-ripened cheese.</title>
        <authorList>
            <consortium name="US DOE Joint Genome Institute (JGI-PGF)"/>
            <person name="Walter F."/>
            <person name="Albersmeier A."/>
            <person name="Kalinowski J."/>
            <person name="Ruckert C."/>
        </authorList>
    </citation>
    <scope>NUCLEOTIDE SEQUENCE [LARGE SCALE GENOMIC DNA]</scope>
    <source>
        <strain evidence="2 3">NBRC 111766</strain>
    </source>
</reference>
<feature type="transmembrane region" description="Helical" evidence="1">
    <location>
        <begin position="47"/>
        <end position="66"/>
    </location>
</feature>
<dbReference type="Proteomes" id="UP001157355">
    <property type="component" value="Unassembled WGS sequence"/>
</dbReference>
<evidence type="ECO:0000313" key="2">
    <source>
        <dbReference type="EMBL" id="GLS85639.1"/>
    </source>
</evidence>
<keyword evidence="1" id="KW-0472">Membrane</keyword>
<keyword evidence="1" id="KW-0812">Transmembrane</keyword>
<dbReference type="AlphaFoldDB" id="A0AA37WZG1"/>
<evidence type="ECO:0000256" key="1">
    <source>
        <dbReference type="SAM" id="Phobius"/>
    </source>
</evidence>
<name>A0AA37WZG1_9RHOB</name>
<dbReference type="RefSeq" id="WP_284323864.1">
    <property type="nucleotide sequence ID" value="NZ_BSPP01000003.1"/>
</dbReference>
<comment type="caution">
    <text evidence="2">The sequence shown here is derived from an EMBL/GenBank/DDBJ whole genome shotgun (WGS) entry which is preliminary data.</text>
</comment>
<organism evidence="2 3">
    <name type="scientific">Cypionkella aquatica</name>
    <dbReference type="NCBI Taxonomy" id="1756042"/>
    <lineage>
        <taxon>Bacteria</taxon>
        <taxon>Pseudomonadati</taxon>
        <taxon>Pseudomonadota</taxon>
        <taxon>Alphaproteobacteria</taxon>
        <taxon>Rhodobacterales</taxon>
        <taxon>Paracoccaceae</taxon>
        <taxon>Cypionkella</taxon>
    </lineage>
</organism>
<dbReference type="EMBL" id="BSPP01000003">
    <property type="protein sequence ID" value="GLS85639.1"/>
    <property type="molecule type" value="Genomic_DNA"/>
</dbReference>
<protein>
    <submittedName>
        <fullName evidence="2">Uncharacterized protein</fullName>
    </submittedName>
</protein>
<gene>
    <name evidence="2" type="ORF">GCM10010873_06120</name>
</gene>
<accession>A0AA37WZG1</accession>
<sequence>MADPNLVDFYSNVARFEKKRAKGYGFDAAGTLGRSYFNPPARKRRSYLMPLLMVLCAGFGLKGMIYQSVGPKSYDQRVQALQVGEGFDRLGGWLMQADPVTVFVAGKITEGLASIK</sequence>
<proteinExistence type="predicted"/>